<dbReference type="STRING" id="1434700.SAMN06296427_10727"/>
<dbReference type="InterPro" id="IPR000494">
    <property type="entry name" value="Rcpt_L-dom"/>
</dbReference>
<dbReference type="EMBL" id="FWXS01000007">
    <property type="protein sequence ID" value="SMC74881.1"/>
    <property type="molecule type" value="Genomic_DNA"/>
</dbReference>
<evidence type="ECO:0000313" key="8">
    <source>
        <dbReference type="EMBL" id="SMC74881.1"/>
    </source>
</evidence>
<dbReference type="GO" id="GO:0030313">
    <property type="term" value="C:cell envelope"/>
    <property type="evidence" value="ECO:0007669"/>
    <property type="project" value="UniProtKB-SubCell"/>
</dbReference>
<keyword evidence="2" id="KW-0134">Cell wall</keyword>
<organism evidence="8 9">
    <name type="scientific">Moheibacter sediminis</name>
    <dbReference type="NCBI Taxonomy" id="1434700"/>
    <lineage>
        <taxon>Bacteria</taxon>
        <taxon>Pseudomonadati</taxon>
        <taxon>Bacteroidota</taxon>
        <taxon>Flavobacteriia</taxon>
        <taxon>Flavobacteriales</taxon>
        <taxon>Weeksellaceae</taxon>
        <taxon>Moheibacter</taxon>
    </lineage>
</organism>
<keyword evidence="9" id="KW-1185">Reference proteome</keyword>
<dbReference type="AlphaFoldDB" id="A0A1W2BPU9"/>
<evidence type="ECO:0000256" key="5">
    <source>
        <dbReference type="ARBA" id="ARBA00023180"/>
    </source>
</evidence>
<proteinExistence type="predicted"/>
<keyword evidence="3" id="KW-0964">Secreted</keyword>
<sequence length="414" mass="46076">MKIIVSLFLIVFSLFILKAQCPTGTLTINSQSQIDQFIIDYPNCQEINASIRILNAPSVTNLNGFQNLTSINGLLEIYNCSNLTDITGLSNLERINDDFRLDSTGVTMIENNFPKLMHIAGKLHIDNENLIKIDDFKNLVNCNLVEIIGNINLNQLMGFDNLDNSTVRIESNNIEFIDAFQNVSKMQRLNISNNTDIFLNISPLYNLLEISSSLSLNMRSHSLDWLPNLTSINFGLSINIFELNDISGLSNLNCINGLIYITNSNLNSLTGLQNINSESITSINLLNNSNLSSCSLPNICSFISQGGFTTLINNEQGCNSVEEILESCSMSIDSHELNSKINIYPNPVKNDLNISLKDNSLKVNKISLYDLSGKLVNEFENQSKLNLSFYPSGNYVIVLDTDKGFISKKITIAK</sequence>
<evidence type="ECO:0000256" key="1">
    <source>
        <dbReference type="ARBA" id="ARBA00004191"/>
    </source>
</evidence>
<dbReference type="Pfam" id="PF01030">
    <property type="entry name" value="Recep_L_domain"/>
    <property type="match status" value="1"/>
</dbReference>
<dbReference type="SUPFAM" id="SSF52058">
    <property type="entry name" value="L domain-like"/>
    <property type="match status" value="2"/>
</dbReference>
<accession>A0A1W2BPU9</accession>
<dbReference type="InterPro" id="IPR051648">
    <property type="entry name" value="CWI-Assembly_Regulator"/>
</dbReference>
<dbReference type="NCBIfam" id="TIGR04183">
    <property type="entry name" value="Por_Secre_tail"/>
    <property type="match status" value="1"/>
</dbReference>
<comment type="subcellular location">
    <subcellularLocation>
        <location evidence="1">Secreted</location>
        <location evidence="1">Cell wall</location>
    </subcellularLocation>
</comment>
<keyword evidence="5" id="KW-0325">Glycoprotein</keyword>
<dbReference type="OrthoDB" id="3179827at2"/>
<gene>
    <name evidence="8" type="ORF">SAMN06296427_10727</name>
</gene>
<dbReference type="InterPro" id="IPR026444">
    <property type="entry name" value="Secre_tail"/>
</dbReference>
<evidence type="ECO:0000256" key="2">
    <source>
        <dbReference type="ARBA" id="ARBA00022512"/>
    </source>
</evidence>
<evidence type="ECO:0000259" key="7">
    <source>
        <dbReference type="Pfam" id="PF18962"/>
    </source>
</evidence>
<feature type="domain" description="Secretion system C-terminal sorting" evidence="7">
    <location>
        <begin position="343"/>
        <end position="412"/>
    </location>
</feature>
<dbReference type="RefSeq" id="WP_084017716.1">
    <property type="nucleotide sequence ID" value="NZ_FWXS01000007.1"/>
</dbReference>
<evidence type="ECO:0000313" key="9">
    <source>
        <dbReference type="Proteomes" id="UP000192393"/>
    </source>
</evidence>
<dbReference type="PANTHER" id="PTHR31018:SF3">
    <property type="entry name" value="RECEPTOR PROTEIN-TYROSINE KINASE"/>
    <property type="match status" value="1"/>
</dbReference>
<feature type="domain" description="Receptor L-domain" evidence="6">
    <location>
        <begin position="43"/>
        <end position="111"/>
    </location>
</feature>
<keyword evidence="4" id="KW-0732">Signal</keyword>
<evidence type="ECO:0000256" key="4">
    <source>
        <dbReference type="ARBA" id="ARBA00022729"/>
    </source>
</evidence>
<dbReference type="PANTHER" id="PTHR31018">
    <property type="entry name" value="SPORULATION-SPECIFIC PROTEIN-RELATED"/>
    <property type="match status" value="1"/>
</dbReference>
<dbReference type="Proteomes" id="UP000192393">
    <property type="component" value="Unassembled WGS sequence"/>
</dbReference>
<evidence type="ECO:0000259" key="6">
    <source>
        <dbReference type="Pfam" id="PF01030"/>
    </source>
</evidence>
<dbReference type="Pfam" id="PF18962">
    <property type="entry name" value="Por_Secre_tail"/>
    <property type="match status" value="1"/>
</dbReference>
<protein>
    <submittedName>
        <fullName evidence="8">Por secretion system C-terminal sorting domain-containing protein</fullName>
    </submittedName>
</protein>
<dbReference type="Gene3D" id="3.80.20.20">
    <property type="entry name" value="Receptor L-domain"/>
    <property type="match status" value="1"/>
</dbReference>
<name>A0A1W2BPU9_9FLAO</name>
<dbReference type="InterPro" id="IPR036941">
    <property type="entry name" value="Rcpt_L-dom_sf"/>
</dbReference>
<evidence type="ECO:0000256" key="3">
    <source>
        <dbReference type="ARBA" id="ARBA00022525"/>
    </source>
</evidence>
<reference evidence="9" key="1">
    <citation type="submission" date="2017-04" db="EMBL/GenBank/DDBJ databases">
        <authorList>
            <person name="Varghese N."/>
            <person name="Submissions S."/>
        </authorList>
    </citation>
    <scope>NUCLEOTIDE SEQUENCE [LARGE SCALE GENOMIC DNA]</scope>
    <source>
        <strain evidence="9">CGMCC 1.12708</strain>
    </source>
</reference>